<evidence type="ECO:0000256" key="7">
    <source>
        <dbReference type="ARBA" id="ARBA00022840"/>
    </source>
</evidence>
<keyword evidence="7" id="KW-0067">ATP-binding</keyword>
<feature type="non-terminal residue" evidence="9">
    <location>
        <position position="105"/>
    </location>
</feature>
<dbReference type="GO" id="GO:0005524">
    <property type="term" value="F:ATP binding"/>
    <property type="evidence" value="ECO:0007669"/>
    <property type="project" value="UniProtKB-KW"/>
</dbReference>
<comment type="catalytic activity">
    <reaction evidence="8">
        <text>D-ribose 5-phosphate + ATP = 5-phospho-alpha-D-ribose 1-diphosphate + AMP + H(+)</text>
        <dbReference type="Rhea" id="RHEA:15609"/>
        <dbReference type="ChEBI" id="CHEBI:15378"/>
        <dbReference type="ChEBI" id="CHEBI:30616"/>
        <dbReference type="ChEBI" id="CHEBI:58017"/>
        <dbReference type="ChEBI" id="CHEBI:78346"/>
        <dbReference type="ChEBI" id="CHEBI:456215"/>
        <dbReference type="EC" id="2.7.6.1"/>
    </reaction>
</comment>
<dbReference type="STRING" id="7260.A0A0Q9WSG7"/>
<protein>
    <recommendedName>
        <fullName evidence="3">ribose-phosphate diphosphokinase</fullName>
        <ecNumber evidence="3">2.7.6.1</ecNumber>
    </recommendedName>
</protein>
<keyword evidence="10" id="KW-1185">Reference proteome</keyword>
<keyword evidence="6" id="KW-0418">Kinase</keyword>
<dbReference type="GO" id="GO:0006015">
    <property type="term" value="P:5-phosphoribose 1-diphosphate biosynthetic process"/>
    <property type="evidence" value="ECO:0007669"/>
    <property type="project" value="TreeGrafter"/>
</dbReference>
<organism evidence="9 10">
    <name type="scientific">Drosophila willistoni</name>
    <name type="common">Fruit fly</name>
    <dbReference type="NCBI Taxonomy" id="7260"/>
    <lineage>
        <taxon>Eukaryota</taxon>
        <taxon>Metazoa</taxon>
        <taxon>Ecdysozoa</taxon>
        <taxon>Arthropoda</taxon>
        <taxon>Hexapoda</taxon>
        <taxon>Insecta</taxon>
        <taxon>Pterygota</taxon>
        <taxon>Neoptera</taxon>
        <taxon>Endopterygota</taxon>
        <taxon>Diptera</taxon>
        <taxon>Brachycera</taxon>
        <taxon>Muscomorpha</taxon>
        <taxon>Ephydroidea</taxon>
        <taxon>Drosophilidae</taxon>
        <taxon>Drosophila</taxon>
        <taxon>Sophophora</taxon>
    </lineage>
</organism>
<name>A0A0Q9WSG7_DROWI</name>
<sequence>MALIHKQRRHKNARYELVLVGDVHGKVTIVVDDMIDTSNTLCFAAERLKEAGSSKIYAIVTHGIFSGDSIQKLNDSDYELVICTNTIPQAAEVAKNPKFRIVDVS</sequence>
<evidence type="ECO:0000256" key="1">
    <source>
        <dbReference type="ARBA" id="ARBA00004996"/>
    </source>
</evidence>
<evidence type="ECO:0000256" key="6">
    <source>
        <dbReference type="ARBA" id="ARBA00022777"/>
    </source>
</evidence>
<evidence type="ECO:0000256" key="2">
    <source>
        <dbReference type="ARBA" id="ARBA00006478"/>
    </source>
</evidence>
<dbReference type="GO" id="GO:0002189">
    <property type="term" value="C:ribose phosphate diphosphokinase complex"/>
    <property type="evidence" value="ECO:0007669"/>
    <property type="project" value="TreeGrafter"/>
</dbReference>
<evidence type="ECO:0000256" key="8">
    <source>
        <dbReference type="ARBA" id="ARBA00049535"/>
    </source>
</evidence>
<dbReference type="PANTHER" id="PTHR10210:SF32">
    <property type="entry name" value="RIBOSE-PHOSPHATE PYROPHOSPHOKINASE 2"/>
    <property type="match status" value="1"/>
</dbReference>
<evidence type="ECO:0000256" key="5">
    <source>
        <dbReference type="ARBA" id="ARBA00022741"/>
    </source>
</evidence>
<dbReference type="Pfam" id="PF14572">
    <property type="entry name" value="Pribosyl_synth"/>
    <property type="match status" value="1"/>
</dbReference>
<dbReference type="AlphaFoldDB" id="A0A0Q9WSG7"/>
<evidence type="ECO:0000256" key="3">
    <source>
        <dbReference type="ARBA" id="ARBA00013247"/>
    </source>
</evidence>
<dbReference type="EMBL" id="CH964119">
    <property type="protein sequence ID" value="KRF99084.1"/>
    <property type="molecule type" value="Genomic_DNA"/>
</dbReference>
<dbReference type="SUPFAM" id="SSF53271">
    <property type="entry name" value="PRTase-like"/>
    <property type="match status" value="1"/>
</dbReference>
<dbReference type="GO" id="GO:0004749">
    <property type="term" value="F:ribose phosphate diphosphokinase activity"/>
    <property type="evidence" value="ECO:0007669"/>
    <property type="project" value="UniProtKB-EC"/>
</dbReference>
<dbReference type="InterPro" id="IPR000836">
    <property type="entry name" value="PRTase_dom"/>
</dbReference>
<dbReference type="CDD" id="cd06223">
    <property type="entry name" value="PRTases_typeI"/>
    <property type="match status" value="1"/>
</dbReference>
<dbReference type="PANTHER" id="PTHR10210">
    <property type="entry name" value="RIBOSE-PHOSPHATE DIPHOSPHOKINASE FAMILY MEMBER"/>
    <property type="match status" value="1"/>
</dbReference>
<keyword evidence="5" id="KW-0547">Nucleotide-binding</keyword>
<evidence type="ECO:0000313" key="9">
    <source>
        <dbReference type="EMBL" id="KRF99084.1"/>
    </source>
</evidence>
<dbReference type="GO" id="GO:0006164">
    <property type="term" value="P:purine nucleotide biosynthetic process"/>
    <property type="evidence" value="ECO:0007669"/>
    <property type="project" value="TreeGrafter"/>
</dbReference>
<dbReference type="OrthoDB" id="413572at2759"/>
<keyword evidence="4" id="KW-0808">Transferase</keyword>
<comment type="pathway">
    <text evidence="1">Metabolic intermediate biosynthesis; 5-phospho-alpha-D-ribose 1-diphosphate biosynthesis; 5-phospho-alpha-D-ribose 1-diphosphate from D-ribose 5-phosphate (route I): step 1/1.</text>
</comment>
<dbReference type="Gene3D" id="3.40.50.2020">
    <property type="match status" value="1"/>
</dbReference>
<proteinExistence type="inferred from homology"/>
<dbReference type="InterPro" id="IPR005946">
    <property type="entry name" value="Rib-P_diPkinase"/>
</dbReference>
<dbReference type="GO" id="GO:0005737">
    <property type="term" value="C:cytoplasm"/>
    <property type="evidence" value="ECO:0007669"/>
    <property type="project" value="TreeGrafter"/>
</dbReference>
<dbReference type="GO" id="GO:0000287">
    <property type="term" value="F:magnesium ion binding"/>
    <property type="evidence" value="ECO:0007669"/>
    <property type="project" value="InterPro"/>
</dbReference>
<evidence type="ECO:0000313" key="10">
    <source>
        <dbReference type="Proteomes" id="UP000007798"/>
    </source>
</evidence>
<dbReference type="InterPro" id="IPR029057">
    <property type="entry name" value="PRTase-like"/>
</dbReference>
<dbReference type="Proteomes" id="UP000007798">
    <property type="component" value="Unassembled WGS sequence"/>
</dbReference>
<dbReference type="GO" id="GO:0016301">
    <property type="term" value="F:kinase activity"/>
    <property type="evidence" value="ECO:0007669"/>
    <property type="project" value="UniProtKB-KW"/>
</dbReference>
<reference evidence="9 10" key="1">
    <citation type="journal article" date="2007" name="Nature">
        <title>Evolution of genes and genomes on the Drosophila phylogeny.</title>
        <authorList>
            <consortium name="Drosophila 12 Genomes Consortium"/>
            <person name="Clark A.G."/>
            <person name="Eisen M.B."/>
            <person name="Smith D.R."/>
            <person name="Bergman C.M."/>
            <person name="Oliver B."/>
            <person name="Markow T.A."/>
            <person name="Kaufman T.C."/>
            <person name="Kellis M."/>
            <person name="Gelbart W."/>
            <person name="Iyer V.N."/>
            <person name="Pollard D.A."/>
            <person name="Sackton T.B."/>
            <person name="Larracuente A.M."/>
            <person name="Singh N.D."/>
            <person name="Abad J.P."/>
            <person name="Abt D.N."/>
            <person name="Adryan B."/>
            <person name="Aguade M."/>
            <person name="Akashi H."/>
            <person name="Anderson W.W."/>
            <person name="Aquadro C.F."/>
            <person name="Ardell D.H."/>
            <person name="Arguello R."/>
            <person name="Artieri C.G."/>
            <person name="Barbash D.A."/>
            <person name="Barker D."/>
            <person name="Barsanti P."/>
            <person name="Batterham P."/>
            <person name="Batzoglou S."/>
            <person name="Begun D."/>
            <person name="Bhutkar A."/>
            <person name="Blanco E."/>
            <person name="Bosak S.A."/>
            <person name="Bradley R.K."/>
            <person name="Brand A.D."/>
            <person name="Brent M.R."/>
            <person name="Brooks A.N."/>
            <person name="Brown R.H."/>
            <person name="Butlin R.K."/>
            <person name="Caggese C."/>
            <person name="Calvi B.R."/>
            <person name="Bernardo de Carvalho A."/>
            <person name="Caspi A."/>
            <person name="Castrezana S."/>
            <person name="Celniker S.E."/>
            <person name="Chang J.L."/>
            <person name="Chapple C."/>
            <person name="Chatterji S."/>
            <person name="Chinwalla A."/>
            <person name="Civetta A."/>
            <person name="Clifton S.W."/>
            <person name="Comeron J.M."/>
            <person name="Costello J.C."/>
            <person name="Coyne J.A."/>
            <person name="Daub J."/>
            <person name="David R.G."/>
            <person name="Delcher A.L."/>
            <person name="Delehaunty K."/>
            <person name="Do C.B."/>
            <person name="Ebling H."/>
            <person name="Edwards K."/>
            <person name="Eickbush T."/>
            <person name="Evans J.D."/>
            <person name="Filipski A."/>
            <person name="Findeiss S."/>
            <person name="Freyhult E."/>
            <person name="Fulton L."/>
            <person name="Fulton R."/>
            <person name="Garcia A.C."/>
            <person name="Gardiner A."/>
            <person name="Garfield D.A."/>
            <person name="Garvin B.E."/>
            <person name="Gibson G."/>
            <person name="Gilbert D."/>
            <person name="Gnerre S."/>
            <person name="Godfrey J."/>
            <person name="Good R."/>
            <person name="Gotea V."/>
            <person name="Gravely B."/>
            <person name="Greenberg A.J."/>
            <person name="Griffiths-Jones S."/>
            <person name="Gross S."/>
            <person name="Guigo R."/>
            <person name="Gustafson E.A."/>
            <person name="Haerty W."/>
            <person name="Hahn M.W."/>
            <person name="Halligan D.L."/>
            <person name="Halpern A.L."/>
            <person name="Halter G.M."/>
            <person name="Han M.V."/>
            <person name="Heger A."/>
            <person name="Hillier L."/>
            <person name="Hinrichs A.S."/>
            <person name="Holmes I."/>
            <person name="Hoskins R.A."/>
            <person name="Hubisz M.J."/>
            <person name="Hultmark D."/>
            <person name="Huntley M.A."/>
            <person name="Jaffe D.B."/>
            <person name="Jagadeeshan S."/>
            <person name="Jeck W.R."/>
            <person name="Johnson J."/>
            <person name="Jones C.D."/>
            <person name="Jordan W.C."/>
            <person name="Karpen G.H."/>
            <person name="Kataoka E."/>
            <person name="Keightley P.D."/>
            <person name="Kheradpour P."/>
            <person name="Kirkness E.F."/>
            <person name="Koerich L.B."/>
            <person name="Kristiansen K."/>
            <person name="Kudrna D."/>
            <person name="Kulathinal R.J."/>
            <person name="Kumar S."/>
            <person name="Kwok R."/>
            <person name="Lander E."/>
            <person name="Langley C.H."/>
            <person name="Lapoint R."/>
            <person name="Lazzaro B.P."/>
            <person name="Lee S.J."/>
            <person name="Levesque L."/>
            <person name="Li R."/>
            <person name="Lin C.F."/>
            <person name="Lin M.F."/>
            <person name="Lindblad-Toh K."/>
            <person name="Llopart A."/>
            <person name="Long M."/>
            <person name="Low L."/>
            <person name="Lozovsky E."/>
            <person name="Lu J."/>
            <person name="Luo M."/>
            <person name="Machado C.A."/>
            <person name="Makalowski W."/>
            <person name="Marzo M."/>
            <person name="Matsuda M."/>
            <person name="Matzkin L."/>
            <person name="McAllister B."/>
            <person name="McBride C.S."/>
            <person name="McKernan B."/>
            <person name="McKernan K."/>
            <person name="Mendez-Lago M."/>
            <person name="Minx P."/>
            <person name="Mollenhauer M.U."/>
            <person name="Montooth K."/>
            <person name="Mount S.M."/>
            <person name="Mu X."/>
            <person name="Myers E."/>
            <person name="Negre B."/>
            <person name="Newfeld S."/>
            <person name="Nielsen R."/>
            <person name="Noor M.A."/>
            <person name="O'Grady P."/>
            <person name="Pachter L."/>
            <person name="Papaceit M."/>
            <person name="Parisi M.J."/>
            <person name="Parisi M."/>
            <person name="Parts L."/>
            <person name="Pedersen J.S."/>
            <person name="Pesole G."/>
            <person name="Phillippy A.M."/>
            <person name="Ponting C.P."/>
            <person name="Pop M."/>
            <person name="Porcelli D."/>
            <person name="Powell J.R."/>
            <person name="Prohaska S."/>
            <person name="Pruitt K."/>
            <person name="Puig M."/>
            <person name="Quesneville H."/>
            <person name="Ram K.R."/>
            <person name="Rand D."/>
            <person name="Rasmussen M.D."/>
            <person name="Reed L.K."/>
            <person name="Reenan R."/>
            <person name="Reily A."/>
            <person name="Remington K.A."/>
            <person name="Rieger T.T."/>
            <person name="Ritchie M.G."/>
            <person name="Robin C."/>
            <person name="Rogers Y.H."/>
            <person name="Rohde C."/>
            <person name="Rozas J."/>
            <person name="Rubenfield M.J."/>
            <person name="Ruiz A."/>
            <person name="Russo S."/>
            <person name="Salzberg S.L."/>
            <person name="Sanchez-Gracia A."/>
            <person name="Saranga D.J."/>
            <person name="Sato H."/>
            <person name="Schaeffer S.W."/>
            <person name="Schatz M.C."/>
            <person name="Schlenke T."/>
            <person name="Schwartz R."/>
            <person name="Segarra C."/>
            <person name="Singh R.S."/>
            <person name="Sirot L."/>
            <person name="Sirota M."/>
            <person name="Sisneros N.B."/>
            <person name="Smith C.D."/>
            <person name="Smith T.F."/>
            <person name="Spieth J."/>
            <person name="Stage D.E."/>
            <person name="Stark A."/>
            <person name="Stephan W."/>
            <person name="Strausberg R.L."/>
            <person name="Strempel S."/>
            <person name="Sturgill D."/>
            <person name="Sutton G."/>
            <person name="Sutton G.G."/>
            <person name="Tao W."/>
            <person name="Teichmann S."/>
            <person name="Tobari Y.N."/>
            <person name="Tomimura Y."/>
            <person name="Tsolas J.M."/>
            <person name="Valente V.L."/>
            <person name="Venter E."/>
            <person name="Venter J.C."/>
            <person name="Vicario S."/>
            <person name="Vieira F.G."/>
            <person name="Vilella A.J."/>
            <person name="Villasante A."/>
            <person name="Walenz B."/>
            <person name="Wang J."/>
            <person name="Wasserman M."/>
            <person name="Watts T."/>
            <person name="Wilson D."/>
            <person name="Wilson R.K."/>
            <person name="Wing R.A."/>
            <person name="Wolfner M.F."/>
            <person name="Wong A."/>
            <person name="Wong G.K."/>
            <person name="Wu C.I."/>
            <person name="Wu G."/>
            <person name="Yamamoto D."/>
            <person name="Yang H.P."/>
            <person name="Yang S.P."/>
            <person name="Yorke J.A."/>
            <person name="Yoshida K."/>
            <person name="Zdobnov E."/>
            <person name="Zhang P."/>
            <person name="Zhang Y."/>
            <person name="Zimin A.V."/>
            <person name="Baldwin J."/>
            <person name="Abdouelleil A."/>
            <person name="Abdulkadir J."/>
            <person name="Abebe A."/>
            <person name="Abera B."/>
            <person name="Abreu J."/>
            <person name="Acer S.C."/>
            <person name="Aftuck L."/>
            <person name="Alexander A."/>
            <person name="An P."/>
            <person name="Anderson E."/>
            <person name="Anderson S."/>
            <person name="Arachi H."/>
            <person name="Azer M."/>
            <person name="Bachantsang P."/>
            <person name="Barry A."/>
            <person name="Bayul T."/>
            <person name="Berlin A."/>
            <person name="Bessette D."/>
            <person name="Bloom T."/>
            <person name="Blye J."/>
            <person name="Boguslavskiy L."/>
            <person name="Bonnet C."/>
            <person name="Boukhgalter B."/>
            <person name="Bourzgui I."/>
            <person name="Brown A."/>
            <person name="Cahill P."/>
            <person name="Channer S."/>
            <person name="Cheshatsang Y."/>
            <person name="Chuda L."/>
            <person name="Citroen M."/>
            <person name="Collymore A."/>
            <person name="Cooke P."/>
            <person name="Costello M."/>
            <person name="D'Aco K."/>
            <person name="Daza R."/>
            <person name="De Haan G."/>
            <person name="DeGray S."/>
            <person name="DeMaso C."/>
            <person name="Dhargay N."/>
            <person name="Dooley K."/>
            <person name="Dooley E."/>
            <person name="Doricent M."/>
            <person name="Dorje P."/>
            <person name="Dorjee K."/>
            <person name="Dupes A."/>
            <person name="Elong R."/>
            <person name="Falk J."/>
            <person name="Farina A."/>
            <person name="Faro S."/>
            <person name="Ferguson D."/>
            <person name="Fisher S."/>
            <person name="Foley C.D."/>
            <person name="Franke A."/>
            <person name="Friedrich D."/>
            <person name="Gadbois L."/>
            <person name="Gearin G."/>
            <person name="Gearin C.R."/>
            <person name="Giannoukos G."/>
            <person name="Goode T."/>
            <person name="Graham J."/>
            <person name="Grandbois E."/>
            <person name="Grewal S."/>
            <person name="Gyaltsen K."/>
            <person name="Hafez N."/>
            <person name="Hagos B."/>
            <person name="Hall J."/>
            <person name="Henson C."/>
            <person name="Hollinger A."/>
            <person name="Honan T."/>
            <person name="Huard M.D."/>
            <person name="Hughes L."/>
            <person name="Hurhula B."/>
            <person name="Husby M.E."/>
            <person name="Kamat A."/>
            <person name="Kanga B."/>
            <person name="Kashin S."/>
            <person name="Khazanovich D."/>
            <person name="Kisner P."/>
            <person name="Lance K."/>
            <person name="Lara M."/>
            <person name="Lee W."/>
            <person name="Lennon N."/>
            <person name="Letendre F."/>
            <person name="LeVine R."/>
            <person name="Lipovsky A."/>
            <person name="Liu X."/>
            <person name="Liu J."/>
            <person name="Liu S."/>
            <person name="Lokyitsang T."/>
            <person name="Lokyitsang Y."/>
            <person name="Lubonja R."/>
            <person name="Lui A."/>
            <person name="MacDonald P."/>
            <person name="Magnisalis V."/>
            <person name="Maru K."/>
            <person name="Matthews C."/>
            <person name="McCusker W."/>
            <person name="McDonough S."/>
            <person name="Mehta T."/>
            <person name="Meldrim J."/>
            <person name="Meneus L."/>
            <person name="Mihai O."/>
            <person name="Mihalev A."/>
            <person name="Mihova T."/>
            <person name="Mittelman R."/>
            <person name="Mlenga V."/>
            <person name="Montmayeur A."/>
            <person name="Mulrain L."/>
            <person name="Navidi A."/>
            <person name="Naylor J."/>
            <person name="Negash T."/>
            <person name="Nguyen T."/>
            <person name="Nguyen N."/>
            <person name="Nicol R."/>
            <person name="Norbu C."/>
            <person name="Norbu N."/>
            <person name="Novod N."/>
            <person name="O'Neill B."/>
            <person name="Osman S."/>
            <person name="Markiewicz E."/>
            <person name="Oyono O.L."/>
            <person name="Patti C."/>
            <person name="Phunkhang P."/>
            <person name="Pierre F."/>
            <person name="Priest M."/>
            <person name="Raghuraman S."/>
            <person name="Rege F."/>
            <person name="Reyes R."/>
            <person name="Rise C."/>
            <person name="Rogov P."/>
            <person name="Ross K."/>
            <person name="Ryan E."/>
            <person name="Settipalli S."/>
            <person name="Shea T."/>
            <person name="Sherpa N."/>
            <person name="Shi L."/>
            <person name="Shih D."/>
            <person name="Sparrow T."/>
            <person name="Spaulding J."/>
            <person name="Stalker J."/>
            <person name="Stange-Thomann N."/>
            <person name="Stavropoulos S."/>
            <person name="Stone C."/>
            <person name="Strader C."/>
            <person name="Tesfaye S."/>
            <person name="Thomson T."/>
            <person name="Thoulutsang Y."/>
            <person name="Thoulutsang D."/>
            <person name="Topham K."/>
            <person name="Topping I."/>
            <person name="Tsamla T."/>
            <person name="Vassiliev H."/>
            <person name="Vo A."/>
            <person name="Wangchuk T."/>
            <person name="Wangdi T."/>
            <person name="Weiand M."/>
            <person name="Wilkinson J."/>
            <person name="Wilson A."/>
            <person name="Yadav S."/>
            <person name="Young G."/>
            <person name="Yu Q."/>
            <person name="Zembek L."/>
            <person name="Zhong D."/>
            <person name="Zimmer A."/>
            <person name="Zwirko Z."/>
            <person name="Jaffe D.B."/>
            <person name="Alvarez P."/>
            <person name="Brockman W."/>
            <person name="Butler J."/>
            <person name="Chin C."/>
            <person name="Gnerre S."/>
            <person name="Grabherr M."/>
            <person name="Kleber M."/>
            <person name="Mauceli E."/>
            <person name="MacCallum I."/>
        </authorList>
    </citation>
    <scope>NUCLEOTIDE SEQUENCE [LARGE SCALE GENOMIC DNA]</scope>
    <source>
        <strain evidence="10">Tucson 14030-0811.24</strain>
    </source>
</reference>
<comment type="similarity">
    <text evidence="2">Belongs to the ribose-phosphate pyrophosphokinase family.</text>
</comment>
<evidence type="ECO:0000256" key="4">
    <source>
        <dbReference type="ARBA" id="ARBA00022679"/>
    </source>
</evidence>
<dbReference type="EC" id="2.7.6.1" evidence="3"/>
<gene>
    <name evidence="9" type="primary">Dwil\GK27792</name>
    <name evidence="9" type="ORF">Dwil_GK27792</name>
</gene>
<dbReference type="InParanoid" id="A0A0Q9WSG7"/>
<accession>A0A0Q9WSG7</accession>